<keyword evidence="2" id="KW-1185">Reference proteome</keyword>
<dbReference type="Proteomes" id="UP001497382">
    <property type="component" value="Unassembled WGS sequence"/>
</dbReference>
<dbReference type="EMBL" id="CAXIEN010000011">
    <property type="protein sequence ID" value="CAL1264177.1"/>
    <property type="molecule type" value="Genomic_DNA"/>
</dbReference>
<dbReference type="AlphaFoldDB" id="A0AAV1YYE4"/>
<proteinExistence type="predicted"/>
<reference evidence="1 2" key="1">
    <citation type="submission" date="2024-04" db="EMBL/GenBank/DDBJ databases">
        <authorList>
            <person name="Rising A."/>
            <person name="Reimegard J."/>
            <person name="Sonavane S."/>
            <person name="Akerstrom W."/>
            <person name="Nylinder S."/>
            <person name="Hedman E."/>
            <person name="Kallberg Y."/>
        </authorList>
    </citation>
    <scope>NUCLEOTIDE SEQUENCE [LARGE SCALE GENOMIC DNA]</scope>
</reference>
<name>A0AAV1YYE4_9ARAC</name>
<evidence type="ECO:0000313" key="1">
    <source>
        <dbReference type="EMBL" id="CAL1264177.1"/>
    </source>
</evidence>
<accession>A0AAV1YYE4</accession>
<gene>
    <name evidence="1" type="ORF">LARSCL_LOCUS1874</name>
</gene>
<sequence>MEGLPPGVVGTKSMKILLKDNASNGILRICRKGLGCLKNLRETTIRHHIQLEKTRIPSYINEESVSLEF</sequence>
<evidence type="ECO:0000313" key="2">
    <source>
        <dbReference type="Proteomes" id="UP001497382"/>
    </source>
</evidence>
<organism evidence="1 2">
    <name type="scientific">Larinioides sclopetarius</name>
    <dbReference type="NCBI Taxonomy" id="280406"/>
    <lineage>
        <taxon>Eukaryota</taxon>
        <taxon>Metazoa</taxon>
        <taxon>Ecdysozoa</taxon>
        <taxon>Arthropoda</taxon>
        <taxon>Chelicerata</taxon>
        <taxon>Arachnida</taxon>
        <taxon>Araneae</taxon>
        <taxon>Araneomorphae</taxon>
        <taxon>Entelegynae</taxon>
        <taxon>Araneoidea</taxon>
        <taxon>Araneidae</taxon>
        <taxon>Larinioides</taxon>
    </lineage>
</organism>
<protein>
    <submittedName>
        <fullName evidence="1">Uncharacterized protein</fullName>
    </submittedName>
</protein>
<comment type="caution">
    <text evidence="1">The sequence shown here is derived from an EMBL/GenBank/DDBJ whole genome shotgun (WGS) entry which is preliminary data.</text>
</comment>